<dbReference type="RefSeq" id="WP_114512433.1">
    <property type="nucleotide sequence ID" value="NZ_QPMK01000018.1"/>
</dbReference>
<name>A0A369THK4_9RHOB</name>
<evidence type="ECO:0000259" key="1">
    <source>
        <dbReference type="Pfam" id="PF01882"/>
    </source>
</evidence>
<dbReference type="OrthoDB" id="9776116at2"/>
<gene>
    <name evidence="2" type="ORF">DU478_18400</name>
</gene>
<reference evidence="2 3" key="1">
    <citation type="submission" date="2018-07" db="EMBL/GenBank/DDBJ databases">
        <title>Thalassococcus profundi sp. nov., a marine bacterium isolated from deep seawater of Okinawa Trough.</title>
        <authorList>
            <person name="Yu M."/>
        </authorList>
    </citation>
    <scope>NUCLEOTIDE SEQUENCE [LARGE SCALE GENOMIC DNA]</scope>
    <source>
        <strain evidence="2 3">WRAS1</strain>
    </source>
</reference>
<dbReference type="Proteomes" id="UP000253977">
    <property type="component" value="Unassembled WGS sequence"/>
</dbReference>
<protein>
    <submittedName>
        <fullName evidence="2">DUF58 domain-containing protein</fullName>
    </submittedName>
</protein>
<dbReference type="Pfam" id="PF01882">
    <property type="entry name" value="DUF58"/>
    <property type="match status" value="1"/>
</dbReference>
<proteinExistence type="predicted"/>
<dbReference type="PANTHER" id="PTHR33608">
    <property type="entry name" value="BLL2464 PROTEIN"/>
    <property type="match status" value="1"/>
</dbReference>
<feature type="domain" description="DUF58" evidence="1">
    <location>
        <begin position="53"/>
        <end position="239"/>
    </location>
</feature>
<comment type="caution">
    <text evidence="2">The sequence shown here is derived from an EMBL/GenBank/DDBJ whole genome shotgun (WGS) entry which is preliminary data.</text>
</comment>
<dbReference type="AlphaFoldDB" id="A0A369THK4"/>
<dbReference type="EMBL" id="QPMK01000018">
    <property type="protein sequence ID" value="RDD64710.1"/>
    <property type="molecule type" value="Genomic_DNA"/>
</dbReference>
<evidence type="ECO:0000313" key="3">
    <source>
        <dbReference type="Proteomes" id="UP000253977"/>
    </source>
</evidence>
<dbReference type="PANTHER" id="PTHR33608:SF12">
    <property type="entry name" value="DUF58 DOMAIN-CONTAINING PROTEIN"/>
    <property type="match status" value="1"/>
</dbReference>
<evidence type="ECO:0000313" key="2">
    <source>
        <dbReference type="EMBL" id="RDD64710.1"/>
    </source>
</evidence>
<organism evidence="2 3">
    <name type="scientific">Thalassococcus profundi</name>
    <dbReference type="NCBI Taxonomy" id="2282382"/>
    <lineage>
        <taxon>Bacteria</taxon>
        <taxon>Pseudomonadati</taxon>
        <taxon>Pseudomonadota</taxon>
        <taxon>Alphaproteobacteria</taxon>
        <taxon>Rhodobacterales</taxon>
        <taxon>Roseobacteraceae</taxon>
        <taxon>Thalassococcus</taxon>
    </lineage>
</organism>
<sequence>MTAALDAPGIALRAEALIALRGLVGQRADPAVLSALPGGFVTKRRGHGQEVADVREYVDGDDIRHLDRGSTARTGKLHVRRFQEERDRVTLLVADFRPSMLWGTRRAFRSVAAAEALAMVGWRVIEDGGRVGLLALGAGTPVAVPVRGRARGMLGVIGGLVRAHDAALQLALAGERADPPLDAGLARLARVAPAGAELVIASGFDAPGSGFAQELGELAQRRTPRLLMIRDDLAANLPPGSYPIRVGDGGRTQVRIDARTGPDAPPDRDLAGFPVLALDAGAPPADTARLVQAAFPADREP</sequence>
<accession>A0A369THK4</accession>
<keyword evidence="3" id="KW-1185">Reference proteome</keyword>
<dbReference type="InterPro" id="IPR002881">
    <property type="entry name" value="DUF58"/>
</dbReference>